<keyword evidence="1" id="KW-0812">Transmembrane</keyword>
<dbReference type="SUPFAM" id="SSF53474">
    <property type="entry name" value="alpha/beta-Hydrolases"/>
    <property type="match status" value="1"/>
</dbReference>
<feature type="transmembrane region" description="Helical" evidence="1">
    <location>
        <begin position="313"/>
        <end position="330"/>
    </location>
</feature>
<keyword evidence="1" id="KW-0472">Membrane</keyword>
<name>A0A0K0EFJ4_STRER</name>
<dbReference type="Pfam" id="PF01764">
    <property type="entry name" value="Lipase_3"/>
    <property type="match status" value="1"/>
</dbReference>
<dbReference type="InterPro" id="IPR029058">
    <property type="entry name" value="AB_hydrolase_fold"/>
</dbReference>
<keyword evidence="1" id="KW-1133">Transmembrane helix</keyword>
<dbReference type="WBParaSite" id="TCONS_00007589.p1">
    <property type="protein sequence ID" value="TCONS_00007589.p1"/>
    <property type="gene ID" value="XLOC_005620"/>
</dbReference>
<dbReference type="CDD" id="cd00519">
    <property type="entry name" value="Lipase_3"/>
    <property type="match status" value="1"/>
</dbReference>
<evidence type="ECO:0000256" key="1">
    <source>
        <dbReference type="SAM" id="Phobius"/>
    </source>
</evidence>
<accession>A0A0K0EFJ4</accession>
<organism evidence="5">
    <name type="scientific">Strongyloides stercoralis</name>
    <name type="common">Threadworm</name>
    <dbReference type="NCBI Taxonomy" id="6248"/>
    <lineage>
        <taxon>Eukaryota</taxon>
        <taxon>Metazoa</taxon>
        <taxon>Ecdysozoa</taxon>
        <taxon>Nematoda</taxon>
        <taxon>Chromadorea</taxon>
        <taxon>Rhabditida</taxon>
        <taxon>Tylenchina</taxon>
        <taxon>Panagrolaimomorpha</taxon>
        <taxon>Strongyloidoidea</taxon>
        <taxon>Strongyloididae</taxon>
        <taxon>Strongyloides</taxon>
    </lineage>
</organism>
<dbReference type="Gene3D" id="3.40.50.1820">
    <property type="entry name" value="alpha/beta hydrolase"/>
    <property type="match status" value="1"/>
</dbReference>
<dbReference type="InterPro" id="IPR002921">
    <property type="entry name" value="Fungal_lipase-type"/>
</dbReference>
<dbReference type="WBParaSite" id="SSTP_0000825700.1">
    <property type="protein sequence ID" value="SSTP_0000825700.1"/>
    <property type="gene ID" value="SSTP_0000825700"/>
</dbReference>
<evidence type="ECO:0000313" key="5">
    <source>
        <dbReference type="WBParaSite" id="SSTP_0000825700.1"/>
    </source>
</evidence>
<feature type="signal peptide" evidence="2">
    <location>
        <begin position="1"/>
        <end position="17"/>
    </location>
</feature>
<evidence type="ECO:0000256" key="2">
    <source>
        <dbReference type="SAM" id="SignalP"/>
    </source>
</evidence>
<sequence length="331" mass="37434">MIHLFFIIFCMIYTNCALTNYDPDMAFNAYKLTAAAYTDNDESLITQCLTDTFGAFQNLAHSTFNCYKGDDSCTGIFATFPSKNLTIISFRGTKNFLSYLHQIENAYSFVPYDSVNNNYGYVEKYYRDVAESVFNQFIGNKINNSPGSMKYLITGHSLGGALAVMTALKIVTTLTANPQDVQVFTFGQPRIGDYEFAQNVVQRNLPNLYRLVHNKDIIPHFPACSTKIGDTSVCLQESKKPYHHTVEVFYNNNKNSFQYVLCDANNGEDPSCSDGLNIIDNIEGLLSDYHNTYFDINIEKFGKRGCQNSANRILSYSFFILFATILSYIIL</sequence>
<dbReference type="Proteomes" id="UP000035681">
    <property type="component" value="Unplaced"/>
</dbReference>
<evidence type="ECO:0000313" key="6">
    <source>
        <dbReference type="WBParaSite" id="TCONS_00007589.p1"/>
    </source>
</evidence>
<dbReference type="AlphaFoldDB" id="A0A0K0EFJ4"/>
<dbReference type="STRING" id="6248.A0A0K0EFJ4"/>
<dbReference type="PANTHER" id="PTHR45908">
    <property type="entry name" value="PROTEIN CBG11750-RELATED"/>
    <property type="match status" value="1"/>
</dbReference>
<keyword evidence="4" id="KW-1185">Reference proteome</keyword>
<evidence type="ECO:0000313" key="4">
    <source>
        <dbReference type="Proteomes" id="UP000035681"/>
    </source>
</evidence>
<feature type="chain" id="PRO_5035429165" evidence="2">
    <location>
        <begin position="18"/>
        <end position="331"/>
    </location>
</feature>
<feature type="domain" description="Fungal lipase-type" evidence="3">
    <location>
        <begin position="87"/>
        <end position="225"/>
    </location>
</feature>
<keyword evidence="2" id="KW-0732">Signal</keyword>
<reference evidence="5" key="1">
    <citation type="submission" date="2015-08" db="UniProtKB">
        <authorList>
            <consortium name="WormBaseParasite"/>
        </authorList>
    </citation>
    <scope>IDENTIFICATION</scope>
</reference>
<dbReference type="GO" id="GO:0006629">
    <property type="term" value="P:lipid metabolic process"/>
    <property type="evidence" value="ECO:0007669"/>
    <property type="project" value="InterPro"/>
</dbReference>
<evidence type="ECO:0000259" key="3">
    <source>
        <dbReference type="Pfam" id="PF01764"/>
    </source>
</evidence>
<protein>
    <submittedName>
        <fullName evidence="5 6">Lipase_3 domain-containing protein</fullName>
    </submittedName>
</protein>
<proteinExistence type="predicted"/>